<organism evidence="7 8">
    <name type="scientific">Lacrimispora amygdalina</name>
    <dbReference type="NCBI Taxonomy" id="253257"/>
    <lineage>
        <taxon>Bacteria</taxon>
        <taxon>Bacillati</taxon>
        <taxon>Bacillota</taxon>
        <taxon>Clostridia</taxon>
        <taxon>Lachnospirales</taxon>
        <taxon>Lachnospiraceae</taxon>
        <taxon>Lacrimispora</taxon>
    </lineage>
</organism>
<feature type="domain" description="Helicase C-terminal" evidence="6">
    <location>
        <begin position="571"/>
        <end position="740"/>
    </location>
</feature>
<name>A0ABQ5MA35_9FIRM</name>
<dbReference type="PANTHER" id="PTHR11472">
    <property type="entry name" value="DNA REPAIR DEAD HELICASE RAD3/XP-D SUBFAMILY MEMBER"/>
    <property type="match status" value="1"/>
</dbReference>
<feature type="domain" description="Helicase ATP-binding" evidence="5">
    <location>
        <begin position="107"/>
        <end position="386"/>
    </location>
</feature>
<dbReference type="SMART" id="SM00491">
    <property type="entry name" value="HELICc2"/>
    <property type="match status" value="1"/>
</dbReference>
<protein>
    <recommendedName>
        <fullName evidence="9">ATP-dependent DNA helicase</fullName>
    </recommendedName>
</protein>
<accession>A0ABQ5MA35</accession>
<gene>
    <name evidence="7" type="ORF">LAD12857_34990</name>
</gene>
<evidence type="ECO:0000256" key="2">
    <source>
        <dbReference type="ARBA" id="ARBA00022801"/>
    </source>
</evidence>
<dbReference type="InterPro" id="IPR027417">
    <property type="entry name" value="P-loop_NTPase"/>
</dbReference>
<evidence type="ECO:0000256" key="1">
    <source>
        <dbReference type="ARBA" id="ARBA00022741"/>
    </source>
</evidence>
<dbReference type="SMART" id="SM00487">
    <property type="entry name" value="DEXDc"/>
    <property type="match status" value="1"/>
</dbReference>
<evidence type="ECO:0000259" key="5">
    <source>
        <dbReference type="PROSITE" id="PS51193"/>
    </source>
</evidence>
<dbReference type="PROSITE" id="PS51194">
    <property type="entry name" value="HELICASE_CTER"/>
    <property type="match status" value="1"/>
</dbReference>
<dbReference type="Gene3D" id="3.40.50.300">
    <property type="entry name" value="P-loop containing nucleotide triphosphate hydrolases"/>
    <property type="match status" value="2"/>
</dbReference>
<dbReference type="PANTHER" id="PTHR11472:SF34">
    <property type="entry name" value="REGULATOR OF TELOMERE ELONGATION HELICASE 1"/>
    <property type="match status" value="1"/>
</dbReference>
<sequence length="753" mass="85845">MNEKKVCMADIQNKIYEAGLFRTDEKVVLTTKNCVLLELYTGKTYSYRMVDLTTLKAKRLFSRQKPLSSSGYQKAIEKMLAQVSEVEEPAHADKHSRARELLTYIFTDILPKHGMIFRENQLSLALSMLDAMEETKVALCEAEVGTGKTHAYILAATIYRLFHGSSQPTIISTSTIALQKALTEEYIPQISNVLMEHRIIENPLSFVVRKGKSHYACDDRVRNYRSSIVNNGREEDKELIETLDCLYTGACSIDLDSLPLTDYVKGRICVERCHLHCDLSAICRYRNFLRISQTDAFDFQIANHNLVLADVLSQKGGRNRLFPDCGLLIFDEAHKLLDAARQMYGMTLESVELERLTSSIYRSIGSQNPDKVEILRLCEEMLRQNTALFENLKYSAGASYDKTCSAVELRFDSIQNLKVLTEILRRLSVLFFTKDYRKAGAYGRLVSRMEQKLSKLMILLDYSQSICWLEHTGTTACQVCTLPKQLDFLLFEDIWDKAMPYVLTSGTLSVGGDFSHFKHQTGIDFLDTGRLIETSKASPFHYREHALLYLPKDMPFPDVKNEEYMEAVLIKLTELIRQTHGHTLVLFTSYRMMEIIYTGLSDRITDYPLFLMGKGRLNAIESFRKSKNGVLLASDSAGEGIDLPGDILSSLIVVKLPFPIPDPVGEYEKSLYDNFYSYLSDVIVPSMIIKLRQWIGRGIRRETDTCVFSILDSRASERYQNDILAALPDMPVTDRIEDVGRFILSHKDESYFA</sequence>
<dbReference type="RefSeq" id="WP_346065851.1">
    <property type="nucleotide sequence ID" value="NZ_BRPJ01000074.1"/>
</dbReference>
<evidence type="ECO:0000259" key="6">
    <source>
        <dbReference type="PROSITE" id="PS51194"/>
    </source>
</evidence>
<dbReference type="InterPro" id="IPR001650">
    <property type="entry name" value="Helicase_C-like"/>
</dbReference>
<keyword evidence="1" id="KW-0547">Nucleotide-binding</keyword>
<dbReference type="InterPro" id="IPR006555">
    <property type="entry name" value="ATP-dep_Helicase_C"/>
</dbReference>
<reference evidence="7 8" key="1">
    <citation type="journal article" date="2024" name="Int. J. Syst. Evol. Microbiol.">
        <title>Lacrimispora brassicae sp. nov. isolated from fermented cabbage, and proposal of Clostridium indicum Gundawar et al. 2019 and Clostridium methoxybenzovorans Mechichi et al. 1999 as heterotypic synonyms of Lacrimispora amygdalina (Parshina et al. 2003) Haas and Blanchard 2020 and Lacrimispora indolis (McClung and McCoy 1957) Haas and Blanchard 2020, respectively.</title>
        <authorList>
            <person name="Kobayashi H."/>
            <person name="Tanizawa Y."/>
            <person name="Sakamoto M."/>
            <person name="Ohkuma M."/>
            <person name="Tohno M."/>
        </authorList>
    </citation>
    <scope>NUCLEOTIDE SEQUENCE [LARGE SCALE GENOMIC DNA]</scope>
    <source>
        <strain evidence="7 8">DSM 12857</strain>
    </source>
</reference>
<dbReference type="InterPro" id="IPR014001">
    <property type="entry name" value="Helicase_ATP-bd"/>
</dbReference>
<evidence type="ECO:0000256" key="4">
    <source>
        <dbReference type="ARBA" id="ARBA00038058"/>
    </source>
</evidence>
<dbReference type="InterPro" id="IPR014013">
    <property type="entry name" value="Helic_SF1/SF2_ATP-bd_DinG/Rad3"/>
</dbReference>
<evidence type="ECO:0000256" key="3">
    <source>
        <dbReference type="ARBA" id="ARBA00022840"/>
    </source>
</evidence>
<dbReference type="EMBL" id="BRPJ01000074">
    <property type="protein sequence ID" value="GLB31576.1"/>
    <property type="molecule type" value="Genomic_DNA"/>
</dbReference>
<keyword evidence="3" id="KW-0067">ATP-binding</keyword>
<comment type="similarity">
    <text evidence="4">Belongs to the helicase family. DinG subfamily.</text>
</comment>
<proteinExistence type="inferred from homology"/>
<keyword evidence="8" id="KW-1185">Reference proteome</keyword>
<dbReference type="InterPro" id="IPR045028">
    <property type="entry name" value="DinG/Rad3-like"/>
</dbReference>
<evidence type="ECO:0000313" key="7">
    <source>
        <dbReference type="EMBL" id="GLB31576.1"/>
    </source>
</evidence>
<dbReference type="Proteomes" id="UP001419084">
    <property type="component" value="Unassembled WGS sequence"/>
</dbReference>
<evidence type="ECO:0000313" key="8">
    <source>
        <dbReference type="Proteomes" id="UP001419084"/>
    </source>
</evidence>
<dbReference type="SUPFAM" id="SSF52540">
    <property type="entry name" value="P-loop containing nucleoside triphosphate hydrolases"/>
    <property type="match status" value="1"/>
</dbReference>
<dbReference type="Pfam" id="PF13307">
    <property type="entry name" value="Helicase_C_2"/>
    <property type="match status" value="1"/>
</dbReference>
<evidence type="ECO:0008006" key="9">
    <source>
        <dbReference type="Google" id="ProtNLM"/>
    </source>
</evidence>
<dbReference type="PROSITE" id="PS51193">
    <property type="entry name" value="HELICASE_ATP_BIND_2"/>
    <property type="match status" value="1"/>
</dbReference>
<keyword evidence="2" id="KW-0378">Hydrolase</keyword>
<comment type="caution">
    <text evidence="7">The sequence shown here is derived from an EMBL/GenBank/DDBJ whole genome shotgun (WGS) entry which is preliminary data.</text>
</comment>